<dbReference type="GO" id="GO:0003700">
    <property type="term" value="F:DNA-binding transcription factor activity"/>
    <property type="evidence" value="ECO:0007669"/>
    <property type="project" value="TreeGrafter"/>
</dbReference>
<feature type="domain" description="HTH lacI-type" evidence="4">
    <location>
        <begin position="4"/>
        <end position="59"/>
    </location>
</feature>
<dbReference type="InterPro" id="IPR028082">
    <property type="entry name" value="Peripla_BP_I"/>
</dbReference>
<accession>A0A5C5UJI9</accession>
<dbReference type="Gene3D" id="1.10.260.40">
    <property type="entry name" value="lambda repressor-like DNA-binding domains"/>
    <property type="match status" value="1"/>
</dbReference>
<comment type="caution">
    <text evidence="5">The sequence shown here is derived from an EMBL/GenBank/DDBJ whole genome shotgun (WGS) entry which is preliminary data.</text>
</comment>
<dbReference type="AlphaFoldDB" id="A0A5C5UJI9"/>
<name>A0A5C5UJI9_9CORY</name>
<dbReference type="Proteomes" id="UP000320791">
    <property type="component" value="Unassembled WGS sequence"/>
</dbReference>
<dbReference type="InterPro" id="IPR000843">
    <property type="entry name" value="HTH_LacI"/>
</dbReference>
<dbReference type="PANTHER" id="PTHR30146:SF138">
    <property type="entry name" value="TRANSCRIPTIONAL REGULATORY PROTEIN"/>
    <property type="match status" value="1"/>
</dbReference>
<organism evidence="5 6">
    <name type="scientific">Corynebacterium canis</name>
    <dbReference type="NCBI Taxonomy" id="679663"/>
    <lineage>
        <taxon>Bacteria</taxon>
        <taxon>Bacillati</taxon>
        <taxon>Actinomycetota</taxon>
        <taxon>Actinomycetes</taxon>
        <taxon>Mycobacteriales</taxon>
        <taxon>Corynebacteriaceae</taxon>
        <taxon>Corynebacterium</taxon>
    </lineage>
</organism>
<evidence type="ECO:0000259" key="4">
    <source>
        <dbReference type="PROSITE" id="PS50932"/>
    </source>
</evidence>
<gene>
    <name evidence="5" type="ORF">FRX94_06870</name>
</gene>
<dbReference type="Gene3D" id="3.40.50.2300">
    <property type="match status" value="2"/>
</dbReference>
<dbReference type="Pfam" id="PF13377">
    <property type="entry name" value="Peripla_BP_3"/>
    <property type="match status" value="1"/>
</dbReference>
<dbReference type="SUPFAM" id="SSF53822">
    <property type="entry name" value="Periplasmic binding protein-like I"/>
    <property type="match status" value="1"/>
</dbReference>
<keyword evidence="1" id="KW-0805">Transcription regulation</keyword>
<proteinExistence type="predicted"/>
<dbReference type="CDD" id="cd06279">
    <property type="entry name" value="PBP1_LacI-like"/>
    <property type="match status" value="1"/>
</dbReference>
<reference evidence="5 6" key="1">
    <citation type="submission" date="2019-08" db="EMBL/GenBank/DDBJ databases">
        <authorList>
            <person name="Lei W."/>
        </authorList>
    </citation>
    <scope>NUCLEOTIDE SEQUENCE [LARGE SCALE GENOMIC DNA]</scope>
    <source>
        <strain evidence="5 6">CCUG 58627</strain>
    </source>
</reference>
<dbReference type="EMBL" id="VOHM01000012">
    <property type="protein sequence ID" value="TWT25525.1"/>
    <property type="molecule type" value="Genomic_DNA"/>
</dbReference>
<dbReference type="PROSITE" id="PS50932">
    <property type="entry name" value="HTH_LACI_2"/>
    <property type="match status" value="1"/>
</dbReference>
<evidence type="ECO:0000313" key="5">
    <source>
        <dbReference type="EMBL" id="TWT25525.1"/>
    </source>
</evidence>
<dbReference type="SUPFAM" id="SSF47413">
    <property type="entry name" value="lambda repressor-like DNA-binding domains"/>
    <property type="match status" value="1"/>
</dbReference>
<evidence type="ECO:0000313" key="6">
    <source>
        <dbReference type="Proteomes" id="UP000320791"/>
    </source>
</evidence>
<dbReference type="PANTHER" id="PTHR30146">
    <property type="entry name" value="LACI-RELATED TRANSCRIPTIONAL REPRESSOR"/>
    <property type="match status" value="1"/>
</dbReference>
<dbReference type="RefSeq" id="WP_146324394.1">
    <property type="nucleotide sequence ID" value="NZ_BAABLR010000021.1"/>
</dbReference>
<keyword evidence="6" id="KW-1185">Reference proteome</keyword>
<dbReference type="GO" id="GO:0000976">
    <property type="term" value="F:transcription cis-regulatory region binding"/>
    <property type="evidence" value="ECO:0007669"/>
    <property type="project" value="TreeGrafter"/>
</dbReference>
<evidence type="ECO:0000256" key="3">
    <source>
        <dbReference type="ARBA" id="ARBA00023163"/>
    </source>
</evidence>
<dbReference type="OrthoDB" id="5171752at2"/>
<protein>
    <submittedName>
        <fullName evidence="5">Substrate-binding domain-containing protein</fullName>
    </submittedName>
</protein>
<keyword evidence="2" id="KW-0238">DNA-binding</keyword>
<dbReference type="CDD" id="cd01392">
    <property type="entry name" value="HTH_LacI"/>
    <property type="match status" value="1"/>
</dbReference>
<evidence type="ECO:0000256" key="2">
    <source>
        <dbReference type="ARBA" id="ARBA00023125"/>
    </source>
</evidence>
<dbReference type="InterPro" id="IPR010982">
    <property type="entry name" value="Lambda_DNA-bd_dom_sf"/>
</dbReference>
<dbReference type="SMART" id="SM00354">
    <property type="entry name" value="HTH_LACI"/>
    <property type="match status" value="1"/>
</dbReference>
<sequence length="353" mass="37943">MAKQTLATLARELGVSRTTVSNAYNRPEQLSPELREKILDTAARLGYAGPDPTARSLRRRFTGTIGVLFTDHLTYAFDDLASVDFLAGMAEVGQERGAALTLVPAKPSGAVAPELVNSAVVDGFVVYSVAAQDPYLQAAIARQLPLVVCDQPVGTNLPFVGIDDRAAIAPAAQALVDAGHRRIGILCIRLDRKRNDGLVSEERLDGASLHVQRSRVLGALDIFRDAGITGEIPVVERHINDRQNNRDAARELLETYPDITAVLCTTDSMAFGVLDYAADHGINVPDDLSVVGFDGVSTALARNLSTVIQPNRQKGIASARALFRLIEGEVIEPETKLETTWFPGATIAAPRAR</sequence>
<evidence type="ECO:0000256" key="1">
    <source>
        <dbReference type="ARBA" id="ARBA00023015"/>
    </source>
</evidence>
<dbReference type="InterPro" id="IPR046335">
    <property type="entry name" value="LacI/GalR-like_sensor"/>
</dbReference>
<keyword evidence="3" id="KW-0804">Transcription</keyword>